<accession>A0A5B8YB67</accession>
<evidence type="ECO:0000313" key="4">
    <source>
        <dbReference type="Proteomes" id="UP000315995"/>
    </source>
</evidence>
<dbReference type="Pfam" id="PF02374">
    <property type="entry name" value="ArsA_ATPase"/>
    <property type="match status" value="1"/>
</dbReference>
<evidence type="ECO:0000313" key="3">
    <source>
        <dbReference type="EMBL" id="QDG54051.1"/>
    </source>
</evidence>
<dbReference type="PANTHER" id="PTHR10803">
    <property type="entry name" value="ARSENICAL PUMP-DRIVING ATPASE ARSENITE-TRANSLOCATING ATPASE"/>
    <property type="match status" value="1"/>
</dbReference>
<organism evidence="3 4">
    <name type="scientific">Persicimonas caeni</name>
    <dbReference type="NCBI Taxonomy" id="2292766"/>
    <lineage>
        <taxon>Bacteria</taxon>
        <taxon>Deltaproteobacteria</taxon>
        <taxon>Bradymonadales</taxon>
        <taxon>Bradymonadaceae</taxon>
        <taxon>Persicimonas</taxon>
    </lineage>
</organism>
<dbReference type="SUPFAM" id="SSF52540">
    <property type="entry name" value="P-loop containing nucleoside triphosphate hydrolases"/>
    <property type="match status" value="1"/>
</dbReference>
<keyword evidence="4" id="KW-1185">Reference proteome</keyword>
<accession>A0A4Y6Q0E5</accession>
<dbReference type="OrthoDB" id="5242836at2"/>
<dbReference type="InterPro" id="IPR016300">
    <property type="entry name" value="ATPase_ArsA/GET3"/>
</dbReference>
<proteinExistence type="inferred from homology"/>
<comment type="similarity">
    <text evidence="1">Belongs to the arsA ATPase family.</text>
</comment>
<dbReference type="InterPro" id="IPR027417">
    <property type="entry name" value="P-loop_NTPase"/>
</dbReference>
<name>A0A4Y6Q0E5_PERCE</name>
<dbReference type="EMBL" id="CP041186">
    <property type="protein sequence ID" value="QDG54051.1"/>
    <property type="molecule type" value="Genomic_DNA"/>
</dbReference>
<gene>
    <name evidence="3" type="ORF">FIV42_25905</name>
</gene>
<sequence>MQIYIHRAFSTSRAGPDGVGNIRRLGAIRSPMIEALGQKRLIYVTGKGGVGKSTITAALGRALANQGKRTLIIETDAFSAMPDLLGIGKEVTGPDPAGENLWAENLEASECFVRTLTRFVPSERISRAVVQNKVARVFFNAAPSVNEFVILDQIFEEAERKEGGEFVYDHVIVDLPASGHAVTFLSVPQTLYGMMKVGPIAKRARQLADEIRDERRTAIVAVCLPEEMPVNETIELSENLRESLDRELTGVIINMVHSLPVDPSRREVFENVLSQLRDEGQVDEDSIHNADGPALSKLVAGNALALGWYDRDQHYLGLLKERVDAPVTPVPVIYDDSSVRIVDALAEQLTQPDGAENAAAS</sequence>
<dbReference type="Gene3D" id="3.40.50.300">
    <property type="entry name" value="P-loop containing nucleotide triphosphate hydrolases"/>
    <property type="match status" value="1"/>
</dbReference>
<reference evidence="3 4" key="1">
    <citation type="submission" date="2019-06" db="EMBL/GenBank/DDBJ databases">
        <title>Persicimonas caeni gen. nov., sp. nov., a predatory bacterium isolated from solar saltern.</title>
        <authorList>
            <person name="Wang S."/>
        </authorList>
    </citation>
    <scope>NUCLEOTIDE SEQUENCE [LARGE SCALE GENOMIC DNA]</scope>
    <source>
        <strain evidence="3 4">YN101</strain>
    </source>
</reference>
<dbReference type="InterPro" id="IPR025723">
    <property type="entry name" value="ArsA/GET3_ATPase-like"/>
</dbReference>
<feature type="domain" description="ArsA/GET3 Anion-transporting ATPase-like" evidence="2">
    <location>
        <begin position="40"/>
        <end position="196"/>
    </location>
</feature>
<dbReference type="GO" id="GO:0016887">
    <property type="term" value="F:ATP hydrolysis activity"/>
    <property type="evidence" value="ECO:0007669"/>
    <property type="project" value="InterPro"/>
</dbReference>
<dbReference type="PANTHER" id="PTHR10803:SF3">
    <property type="entry name" value="ATPASE GET3"/>
    <property type="match status" value="1"/>
</dbReference>
<dbReference type="CDD" id="cd02035">
    <property type="entry name" value="ArsA"/>
    <property type="match status" value="1"/>
</dbReference>
<dbReference type="Proteomes" id="UP000315995">
    <property type="component" value="Chromosome"/>
</dbReference>
<evidence type="ECO:0000259" key="2">
    <source>
        <dbReference type="Pfam" id="PF02374"/>
    </source>
</evidence>
<evidence type="ECO:0000256" key="1">
    <source>
        <dbReference type="ARBA" id="ARBA00011040"/>
    </source>
</evidence>
<protein>
    <submittedName>
        <fullName evidence="3">ArsA family ATPase</fullName>
    </submittedName>
</protein>
<dbReference type="AlphaFoldDB" id="A0A4Y6Q0E5"/>
<dbReference type="GO" id="GO:0005524">
    <property type="term" value="F:ATP binding"/>
    <property type="evidence" value="ECO:0007669"/>
    <property type="project" value="InterPro"/>
</dbReference>